<feature type="region of interest" description="Disordered" evidence="3">
    <location>
        <begin position="934"/>
        <end position="993"/>
    </location>
</feature>
<keyword evidence="1" id="KW-0479">Metal-binding</keyword>
<feature type="compositionally biased region" description="Gly residues" evidence="3">
    <location>
        <begin position="1212"/>
        <end position="1221"/>
    </location>
</feature>
<accession>A0A0G4FZQ0</accession>
<dbReference type="GO" id="GO:0008270">
    <property type="term" value="F:zinc ion binding"/>
    <property type="evidence" value="ECO:0007669"/>
    <property type="project" value="UniProtKB-KW"/>
</dbReference>
<dbReference type="GO" id="GO:0016567">
    <property type="term" value="P:protein ubiquitination"/>
    <property type="evidence" value="ECO:0007669"/>
    <property type="project" value="TreeGrafter"/>
</dbReference>
<feature type="region of interest" description="Disordered" evidence="3">
    <location>
        <begin position="1406"/>
        <end position="1479"/>
    </location>
</feature>
<dbReference type="InParanoid" id="A0A0G4FZQ0"/>
<reference evidence="5 6" key="1">
    <citation type="submission" date="2014-11" db="EMBL/GenBank/DDBJ databases">
        <authorList>
            <person name="Zhu J."/>
            <person name="Qi W."/>
            <person name="Song R."/>
        </authorList>
    </citation>
    <scope>NUCLEOTIDE SEQUENCE [LARGE SCALE GENOMIC DNA]</scope>
</reference>
<dbReference type="EMBL" id="CDMY01000535">
    <property type="protein sequence ID" value="CEM21122.1"/>
    <property type="molecule type" value="Genomic_DNA"/>
</dbReference>
<dbReference type="GO" id="GO:0061630">
    <property type="term" value="F:ubiquitin protein ligase activity"/>
    <property type="evidence" value="ECO:0007669"/>
    <property type="project" value="TreeGrafter"/>
</dbReference>
<feature type="compositionally biased region" description="Basic residues" evidence="3">
    <location>
        <begin position="1037"/>
        <end position="1056"/>
    </location>
</feature>
<dbReference type="PANTHER" id="PTHR22696">
    <property type="entry name" value="E3 UBIQUITIN-PROTEIN LIGASE RNF26"/>
    <property type="match status" value="1"/>
</dbReference>
<feature type="compositionally biased region" description="Low complexity" evidence="3">
    <location>
        <begin position="1164"/>
        <end position="1184"/>
    </location>
</feature>
<proteinExistence type="predicted"/>
<dbReference type="CDD" id="cd16649">
    <property type="entry name" value="mRING-HC-C3HC5_CGRF1-like"/>
    <property type="match status" value="1"/>
</dbReference>
<feature type="region of interest" description="Disordered" evidence="3">
    <location>
        <begin position="142"/>
        <end position="283"/>
    </location>
</feature>
<evidence type="ECO:0000256" key="3">
    <source>
        <dbReference type="SAM" id="MobiDB-lite"/>
    </source>
</evidence>
<evidence type="ECO:0000256" key="1">
    <source>
        <dbReference type="PROSITE-ProRule" id="PRU00175"/>
    </source>
</evidence>
<feature type="compositionally biased region" description="Low complexity" evidence="3">
    <location>
        <begin position="256"/>
        <end position="269"/>
    </location>
</feature>
<evidence type="ECO:0000313" key="6">
    <source>
        <dbReference type="Proteomes" id="UP000041254"/>
    </source>
</evidence>
<keyword evidence="1" id="KW-0863">Zinc-finger</keyword>
<feature type="compositionally biased region" description="Polar residues" evidence="3">
    <location>
        <begin position="1250"/>
        <end position="1266"/>
    </location>
</feature>
<feature type="compositionally biased region" description="Low complexity" evidence="3">
    <location>
        <begin position="218"/>
        <end position="246"/>
    </location>
</feature>
<feature type="region of interest" description="Disordered" evidence="3">
    <location>
        <begin position="887"/>
        <end position="914"/>
    </location>
</feature>
<feature type="region of interest" description="Disordered" evidence="3">
    <location>
        <begin position="1290"/>
        <end position="1320"/>
    </location>
</feature>
<dbReference type="Gene3D" id="3.30.40.10">
    <property type="entry name" value="Zinc/RING finger domain, C3HC4 (zinc finger)"/>
    <property type="match status" value="1"/>
</dbReference>
<evidence type="ECO:0000259" key="4">
    <source>
        <dbReference type="PROSITE" id="PS50089"/>
    </source>
</evidence>
<feature type="compositionally biased region" description="Low complexity" evidence="3">
    <location>
        <begin position="1018"/>
        <end position="1030"/>
    </location>
</feature>
<feature type="domain" description="RING-type" evidence="4">
    <location>
        <begin position="1650"/>
        <end position="1693"/>
    </location>
</feature>
<name>A0A0G4FZQ0_VITBC</name>
<feature type="compositionally biased region" description="Gly residues" evidence="3">
    <location>
        <begin position="1133"/>
        <end position="1149"/>
    </location>
</feature>
<protein>
    <recommendedName>
        <fullName evidence="4">RING-type domain-containing protein</fullName>
    </recommendedName>
</protein>
<sequence length="1704" mass="186886">MLPLDSLSFGALALPSAELLCVMAPRGAPRRRGASRTPVSFMAAEGRWAEDSVQHRMVLVAIVSQMASFCHAGVMVGDYLAARSFPDGRTPSFPCFFLSVQHPKLAPQPPPSTHTRMGNCCERKAARAPQDGGDLLELLCGGERDEHSDDPSRFQQSHHDSDGSLASEKAMKDTNPDSRAAPQPIPNRRAVGHTNPSAQQTEEGASNNAAAHEDHQHPQNPHQQQESSSATGALAAAAAEVTPSAVQPAEKRSRAPSPDENSSPDSPRSQTPAPRRNYPRKGAFHQPRNMMMEGNNQAGFEQLEQEVLPKVDELLSKIEHKLNLGTEDSVQAQLDLRAACFVLAGGAANRPSKEERLYEPWQCAMDRTKALVERLVPIAKENPKPSPLPYGRGTPSKGPLDHTGFFPMLFRHDIFANFREVVRGYYDVKNTQLMLQRVTGWCWPDDIVKILIDDVNHPTTQFPTFKKEMKDTETLSATEELRASVQARMALFEGKELPPLASPVPKHITPTRPPDSDRMSAYQRAFDQLCGDLCRMHDAPGTEPYTSCYRKVMGALYNDCLFLGMKMEELATEGEPHIAWHFLVAILETLDEFGHDNSPLSSDEAQGIADAVNEHMGYDSGCTQWPTGRVGLMGSLLTIRTIYGIDASLAQFADLLENASQPEIMLAYMKMFTPLRKPYTRGYTINERIAEARPDVMFSMPMLSRMLMIPDMTPNHTMAPRRYSTTIEQAITLYECMTLGSFNNEANAAEYRRLTDNLYYEVVSFLALSRMEPTTVTPLLYRQVEESFNMLDKGRQQEPASSEKLNNDVAPLAIFGRYVTLNGFTNSCKGSVFLLDELRRCTPVADNVDVSTIRWAFPWLDGAMDFTQLMEQYDRYLKLDPTDQLRRASRLPLTGGGGKAGKQPAPDDKDPSGALMQQLRSGAVQDKDVLHAFAEQQPKAAPRGETVARLQRRYEQRDKERREAGPEKDKQKSPEEVEKELQKRAKDEARAKRAEAELLALEGAAAAAAAGSGGGVNNPKAKNQPNQPQQPGGGGEKKRKGKKKFGKRGGAKNKGPKHPDAANTPDADDQDHEQEQDDDHENEQQEDDQEQDQDHERDDLVHPGPSTSSNLDDTEEVQQGDTVHEEQQQQQGLGVGVAVGEGEGDGWGNFGDDNHGNSGEYAHPSRAPTFPPAAAAAAAVPEMAHSPWQHSDGEQPLRVAFDDHDQVDDQQGYGGEYGEGVGGEEGEGEGEEVPEFQGNMFDEEEGEAQEPTQQEDVGNGSCSGDQPSASSPSLASSNLHNLLMLQPNMYHADGSLPSTSSLGGSPGPHHLTHDTKPFIPGGIMHTGGMAVGKPGYGGMDMGIGIGHAAELHAQQEHLREHIVCPVRHQQQAPRQQQQQQYGHPQPSPEMQPPFANQQFSQNVAAAPYQQPGPSPSFMHTAPPGMVPPGAGPPGMIPSGPLPPAGASPSASPGTPFQSGHFSHSGSSLDMMQQPMQQQQQQVQMGQGVAGGWGVGVGVGVGGGDMLAQLQREYVAAMSLQFGHSSEGQMTDAVQQEIQSLHDEARLEQLTQASRHVAKHMEKLKDRATDFRVAFANQKAAAANCKAQMMEQQMQEMVKQTDLQTKERERHFQEHLRTVQDTMQAENDQIKKEADAQLKEAKDKHDEKQQCCVCFERDKCVAFLPCRHLCVCQQCSNNIMSRTQAEDRLCPICQAAAARALSLFV</sequence>
<dbReference type="OrthoDB" id="1711136at2759"/>
<dbReference type="PROSITE" id="PS50089">
    <property type="entry name" value="ZF_RING_2"/>
    <property type="match status" value="1"/>
</dbReference>
<feature type="compositionally biased region" description="Acidic residues" evidence="3">
    <location>
        <begin position="1222"/>
        <end position="1234"/>
    </location>
</feature>
<feature type="compositionally biased region" description="Basic and acidic residues" evidence="3">
    <location>
        <begin position="1191"/>
        <end position="1204"/>
    </location>
</feature>
<evidence type="ECO:0000313" key="5">
    <source>
        <dbReference type="EMBL" id="CEM21122.1"/>
    </source>
</evidence>
<dbReference type="PANTHER" id="PTHR22696:SF1">
    <property type="entry name" value="E3 UBIQUITIN-PROTEIN LIGASE RNF26"/>
    <property type="match status" value="1"/>
</dbReference>
<feature type="compositionally biased region" description="Low complexity" evidence="3">
    <location>
        <begin position="1369"/>
        <end position="1384"/>
    </location>
</feature>
<dbReference type="GO" id="GO:0006511">
    <property type="term" value="P:ubiquitin-dependent protein catabolic process"/>
    <property type="evidence" value="ECO:0007669"/>
    <property type="project" value="TreeGrafter"/>
</dbReference>
<feature type="compositionally biased region" description="Basic and acidic residues" evidence="3">
    <location>
        <begin position="952"/>
        <end position="993"/>
    </location>
</feature>
<feature type="compositionally biased region" description="Acidic residues" evidence="3">
    <location>
        <begin position="1066"/>
        <end position="1091"/>
    </location>
</feature>
<gene>
    <name evidence="5" type="ORF">Vbra_2593</name>
</gene>
<feature type="compositionally biased region" description="Basic and acidic residues" evidence="3">
    <location>
        <begin position="1092"/>
        <end position="1101"/>
    </location>
</feature>
<feature type="region of interest" description="Disordered" evidence="3">
    <location>
        <begin position="1005"/>
        <end position="1275"/>
    </location>
</feature>
<feature type="region of interest" description="Disordered" evidence="3">
    <location>
        <begin position="1367"/>
        <end position="1394"/>
    </location>
</feature>
<dbReference type="Proteomes" id="UP000041254">
    <property type="component" value="Unassembled WGS sequence"/>
</dbReference>
<feature type="compositionally biased region" description="Pro residues" evidence="3">
    <location>
        <begin position="1424"/>
        <end position="1445"/>
    </location>
</feature>
<dbReference type="InterPro" id="IPR001841">
    <property type="entry name" value="Znf_RING"/>
</dbReference>
<keyword evidence="1" id="KW-0862">Zinc</keyword>
<feature type="compositionally biased region" description="Basic and acidic residues" evidence="3">
    <location>
        <begin position="142"/>
        <end position="162"/>
    </location>
</feature>
<keyword evidence="6" id="KW-1185">Reference proteome</keyword>
<keyword evidence="2" id="KW-0175">Coiled coil</keyword>
<dbReference type="Pfam" id="PF13920">
    <property type="entry name" value="zf-C3HC4_3"/>
    <property type="match status" value="1"/>
</dbReference>
<feature type="compositionally biased region" description="Low complexity" evidence="3">
    <location>
        <begin position="1294"/>
        <end position="1309"/>
    </location>
</feature>
<dbReference type="VEuPathDB" id="CryptoDB:Vbra_2593"/>
<feature type="compositionally biased region" description="Polar residues" evidence="3">
    <location>
        <begin position="194"/>
        <end position="209"/>
    </location>
</feature>
<feature type="coiled-coil region" evidence="2">
    <location>
        <begin position="1546"/>
        <end position="1650"/>
    </location>
</feature>
<organism evidence="5 6">
    <name type="scientific">Vitrella brassicaformis (strain CCMP3155)</name>
    <dbReference type="NCBI Taxonomy" id="1169540"/>
    <lineage>
        <taxon>Eukaryota</taxon>
        <taxon>Sar</taxon>
        <taxon>Alveolata</taxon>
        <taxon>Colpodellida</taxon>
        <taxon>Vitrellaceae</taxon>
        <taxon>Vitrella</taxon>
    </lineage>
</organism>
<dbReference type="InterPro" id="IPR013083">
    <property type="entry name" value="Znf_RING/FYVE/PHD"/>
</dbReference>
<evidence type="ECO:0000256" key="2">
    <source>
        <dbReference type="SAM" id="Coils"/>
    </source>
</evidence>
<feature type="compositionally biased region" description="Low complexity" evidence="3">
    <location>
        <begin position="1446"/>
        <end position="1479"/>
    </location>
</feature>